<proteinExistence type="predicted"/>
<dbReference type="AlphaFoldDB" id="A0A3N7HTE8"/>
<reference evidence="3 4" key="2">
    <citation type="submission" date="2018-12" db="EMBL/GenBank/DDBJ databases">
        <title>Rhizobacter gummiphilus sp. nov., a rubber-degrading bacterium isolated from the soil of a botanical garden in Japan.</title>
        <authorList>
            <person name="Shunsuke S.S."/>
        </authorList>
    </citation>
    <scope>NUCLEOTIDE SEQUENCE [LARGE SCALE GENOMIC DNA]</scope>
    <source>
        <strain evidence="3 4">S-16</strain>
    </source>
</reference>
<dbReference type="InterPro" id="IPR013693">
    <property type="entry name" value="SpoIID/LytB_N"/>
</dbReference>
<reference evidence="3 4" key="1">
    <citation type="submission" date="2018-08" db="EMBL/GenBank/DDBJ databases">
        <authorList>
            <person name="Khan S.A."/>
            <person name="Jeon C.O."/>
            <person name="Chun B.H."/>
            <person name="Jeong S.E."/>
        </authorList>
    </citation>
    <scope>NUCLEOTIDE SEQUENCE [LARGE SCALE GENOMIC DNA]</scope>
    <source>
        <strain evidence="3 4">S-16</strain>
    </source>
</reference>
<feature type="domain" description="DUF2300" evidence="2">
    <location>
        <begin position="73"/>
        <end position="190"/>
    </location>
</feature>
<dbReference type="InterPro" id="IPR018748">
    <property type="entry name" value="DUF2300_secreted"/>
</dbReference>
<dbReference type="Pfam" id="PF10062">
    <property type="entry name" value="DUF2300"/>
    <property type="match status" value="2"/>
</dbReference>
<gene>
    <name evidence="3" type="ORF">DZC73_00420</name>
</gene>
<evidence type="ECO:0000259" key="1">
    <source>
        <dbReference type="Pfam" id="PF08486"/>
    </source>
</evidence>
<name>A0A3N7HTE8_9BURK</name>
<evidence type="ECO:0000313" key="4">
    <source>
        <dbReference type="Proteomes" id="UP000267464"/>
    </source>
</evidence>
<evidence type="ECO:0000313" key="3">
    <source>
        <dbReference type="EMBL" id="RQP25580.1"/>
    </source>
</evidence>
<sequence length="537" mass="58521">MGAHAAPPPTRLAWWHGGELSAVQRNASTPVDAAHATQWRTPLGSSWKLFMHAYLHANAVQEPAYRCQVGQRQPDDEYCCEPGQSVSRDEALAHSCGPYFDPQRLGVNGADWMRFWKAQDAPEWLTKLDAMQPATQVPVVDLLKAIERIPANEKTAARQALMPVALRDSSVAAALGSGPRYKTWSWQIQGERAGGAAGWLLDGTPFWFGAPGTSKTALNANAAWIGSQWPSPTAPDAPAVNAQPCIEVGFFQRYPIRSVAPLHGGDAASGAMNGRYRIGFVNGQQLVIEAVPAMTLQRDTDGPRISARLALEDYVARVVDREGDASEVQAARALAVAARTYALQNSTPGEGCRLIADDSRAQRVSPNPPTASARAAAAFTDGMVLDGVPVRYHSTRASQGVLSWQQAVAQGRGGMRFDEMLRRAYPGATLGAAQGSGECEELPQAAQWLASRQQRWRAALREQSGFEPVGEALRVCRLETGTPHSDQRRLVIRIREWSTREGRVTLIHEFLHLAYRHHPVGRDEAAIERLAQRLADS</sequence>
<accession>A0A3N7HTE8</accession>
<feature type="domain" description="Sporulation stage II protein D amidase enhancer LytB N-terminal" evidence="1">
    <location>
        <begin position="307"/>
        <end position="385"/>
    </location>
</feature>
<dbReference type="EMBL" id="QUSW01000001">
    <property type="protein sequence ID" value="RQP25580.1"/>
    <property type="molecule type" value="Genomic_DNA"/>
</dbReference>
<comment type="caution">
    <text evidence="3">The sequence shown here is derived from an EMBL/GenBank/DDBJ whole genome shotgun (WGS) entry which is preliminary data.</text>
</comment>
<evidence type="ECO:0000259" key="2">
    <source>
        <dbReference type="Pfam" id="PF10062"/>
    </source>
</evidence>
<feature type="domain" description="DUF2300" evidence="2">
    <location>
        <begin position="401"/>
        <end position="519"/>
    </location>
</feature>
<organism evidence="3 4">
    <name type="scientific">Piscinibacter terrae</name>
    <dbReference type="NCBI Taxonomy" id="2496871"/>
    <lineage>
        <taxon>Bacteria</taxon>
        <taxon>Pseudomonadati</taxon>
        <taxon>Pseudomonadota</taxon>
        <taxon>Betaproteobacteria</taxon>
        <taxon>Burkholderiales</taxon>
        <taxon>Sphaerotilaceae</taxon>
        <taxon>Piscinibacter</taxon>
    </lineage>
</organism>
<dbReference type="Proteomes" id="UP000267464">
    <property type="component" value="Unassembled WGS sequence"/>
</dbReference>
<dbReference type="Pfam" id="PF08486">
    <property type="entry name" value="SpoIID"/>
    <property type="match status" value="1"/>
</dbReference>
<protein>
    <submittedName>
        <fullName evidence="3">DUF2300 domain-containing protein</fullName>
    </submittedName>
</protein>
<keyword evidence="4" id="KW-1185">Reference proteome</keyword>